<dbReference type="HOGENOM" id="CLU_101311_0_0_9"/>
<evidence type="ECO:0000313" key="1">
    <source>
        <dbReference type="EMBL" id="EFQ04429.1"/>
    </source>
</evidence>
<dbReference type="Gene3D" id="3.40.470.10">
    <property type="entry name" value="Uracil-DNA glycosylase-like domain"/>
    <property type="match status" value="1"/>
</dbReference>
<accession>E2ZBA3</accession>
<dbReference type="OrthoDB" id="4977218at2"/>
<dbReference type="CDD" id="cd10035">
    <property type="entry name" value="UDG_like"/>
    <property type="match status" value="1"/>
</dbReference>
<dbReference type="STRING" id="706434.HMPREF9429_00730"/>
<evidence type="ECO:0008006" key="3">
    <source>
        <dbReference type="Google" id="ProtNLM"/>
    </source>
</evidence>
<dbReference type="RefSeq" id="WP_006941655.1">
    <property type="nucleotide sequence ID" value="NZ_GL538194.1"/>
</dbReference>
<dbReference type="Proteomes" id="UP000003195">
    <property type="component" value="Unassembled WGS sequence"/>
</dbReference>
<evidence type="ECO:0000313" key="2">
    <source>
        <dbReference type="Proteomes" id="UP000003195"/>
    </source>
</evidence>
<dbReference type="AlphaFoldDB" id="E2ZBA3"/>
<sequence length="232" mass="25676">MTVSSFIDNLKSYTGENVFNPWRDYDSKSDIGPDAPMIRRNQLIEFLNLRLAQARYILIAEAAGYQGGHFTGIALTCERMLLGLHKKTNPNLILGHKGIRTSRPDSPYMTSDAQRTSGMNEPTDTYVWGAVADNGLNPCEVLLWNIFPFHPYKEGILFSNRTPTTQELTIGLTYTKELLALCPSSVRIGAIGRKSAETLSSAGITATAMRHPANGGGSRFQREFTQWVSTCP</sequence>
<gene>
    <name evidence="1" type="ORF">HMPREF9429_00730</name>
</gene>
<protein>
    <recommendedName>
        <fullName evidence="3">Uracil-DNA glycosylase-like domain-containing protein</fullName>
    </recommendedName>
</protein>
<comment type="caution">
    <text evidence="1">The sequence shown here is derived from an EMBL/GenBank/DDBJ whole genome shotgun (WGS) entry which is preliminary data.</text>
</comment>
<dbReference type="SUPFAM" id="SSF52141">
    <property type="entry name" value="Uracil-DNA glycosylase-like"/>
    <property type="match status" value="1"/>
</dbReference>
<dbReference type="InterPro" id="IPR036895">
    <property type="entry name" value="Uracil-DNA_glycosylase-like_sf"/>
</dbReference>
<proteinExistence type="predicted"/>
<name>E2ZBA3_9FIRM</name>
<keyword evidence="2" id="KW-1185">Reference proteome</keyword>
<dbReference type="eggNOG" id="COG1573">
    <property type="taxonomic scope" value="Bacteria"/>
</dbReference>
<reference evidence="1 2" key="1">
    <citation type="submission" date="2010-08" db="EMBL/GenBank/DDBJ databases">
        <authorList>
            <person name="Weinstock G."/>
            <person name="Sodergren E."/>
            <person name="Clifton S."/>
            <person name="Fulton L."/>
            <person name="Fulton B."/>
            <person name="Courtney L."/>
            <person name="Fronick C."/>
            <person name="Harrison M."/>
            <person name="Strong C."/>
            <person name="Farmer C."/>
            <person name="Delahaunty K."/>
            <person name="Markovic C."/>
            <person name="Hall O."/>
            <person name="Minx P."/>
            <person name="Tomlinson C."/>
            <person name="Mitreva M."/>
            <person name="Hou S."/>
            <person name="Chen J."/>
            <person name="Wollam A."/>
            <person name="Pepin K.H."/>
            <person name="Johnson M."/>
            <person name="Bhonagiri V."/>
            <person name="Zhang X."/>
            <person name="Suruliraj S."/>
            <person name="Warren W."/>
            <person name="Chinwalla A."/>
            <person name="Mardis E.R."/>
            <person name="Wilson R.K."/>
        </authorList>
    </citation>
    <scope>NUCLEOTIDE SEQUENCE [LARGE SCALE GENOMIC DNA]</scope>
    <source>
        <strain evidence="1 2">F0359</strain>
    </source>
</reference>
<organism evidence="1 2">
    <name type="scientific">Megasphaera micronuciformis F0359</name>
    <dbReference type="NCBI Taxonomy" id="706434"/>
    <lineage>
        <taxon>Bacteria</taxon>
        <taxon>Bacillati</taxon>
        <taxon>Bacillota</taxon>
        <taxon>Negativicutes</taxon>
        <taxon>Veillonellales</taxon>
        <taxon>Veillonellaceae</taxon>
        <taxon>Megasphaera</taxon>
    </lineage>
</organism>
<dbReference type="EMBL" id="AECS01000021">
    <property type="protein sequence ID" value="EFQ04429.1"/>
    <property type="molecule type" value="Genomic_DNA"/>
</dbReference>